<dbReference type="InterPro" id="IPR036851">
    <property type="entry name" value="Chloroperoxidase-like_sf"/>
</dbReference>
<evidence type="ECO:0000256" key="5">
    <source>
        <dbReference type="ARBA" id="ARBA00023002"/>
    </source>
</evidence>
<keyword evidence="3" id="KW-0349">Heme</keyword>
<dbReference type="Pfam" id="PF01328">
    <property type="entry name" value="Peroxidase_2"/>
    <property type="match status" value="1"/>
</dbReference>
<dbReference type="EMBL" id="CP099424">
    <property type="protein sequence ID" value="USW55008.1"/>
    <property type="molecule type" value="Genomic_DNA"/>
</dbReference>
<sequence>MKLKIVVTFLATSVATYPQVLSGGLLGQYSQLQQQMMDAVDAKPNPSSSFNADLQRISVSGIHEWRAPREGDARGPCPGLNALANHGYLPRNGFGTILDFVGATTTVFGMGPVLAVVLSVYGAVIDGLVLGWSIGHEDGLRRGIGGSRGNYETDNSPMRGDLHQYGSNSDLVLSQFQPFYDLQPDDSTANYNIPVLAQFRALRFRESIEKNPWFYYGPFSGTTVSIAAYSFIFRFFANHTAEAPDGVLNGEVLKSFKGITGTRDDFTWTRGHERIPENWYRRSLSDPYDLAGVAADGGVFGETTPESLQSGCNTGAVNSYTPINTAYQDFDFSQPTAGVCFAVGSILGATNLLPVVGDVVSMLILPLRNVLDCPTVPVRNDSVADVCPGYSFYGGPTGEIAPGAIRN</sequence>
<organism evidence="9 10">
    <name type="scientific">Septoria linicola</name>
    <dbReference type="NCBI Taxonomy" id="215465"/>
    <lineage>
        <taxon>Eukaryota</taxon>
        <taxon>Fungi</taxon>
        <taxon>Dikarya</taxon>
        <taxon>Ascomycota</taxon>
        <taxon>Pezizomycotina</taxon>
        <taxon>Dothideomycetes</taxon>
        <taxon>Dothideomycetidae</taxon>
        <taxon>Mycosphaerellales</taxon>
        <taxon>Mycosphaerellaceae</taxon>
        <taxon>Septoria</taxon>
    </lineage>
</organism>
<dbReference type="SUPFAM" id="SSF47571">
    <property type="entry name" value="Cloroperoxidase"/>
    <property type="match status" value="1"/>
</dbReference>
<evidence type="ECO:0000256" key="3">
    <source>
        <dbReference type="ARBA" id="ARBA00022617"/>
    </source>
</evidence>
<protein>
    <submittedName>
        <fullName evidence="9">Chloroperoxidase</fullName>
    </submittedName>
</protein>
<keyword evidence="5" id="KW-0560">Oxidoreductase</keyword>
<evidence type="ECO:0000256" key="4">
    <source>
        <dbReference type="ARBA" id="ARBA00022723"/>
    </source>
</evidence>
<dbReference type="OrthoDB" id="407298at2759"/>
<dbReference type="PANTHER" id="PTHR33577:SF1">
    <property type="entry name" value="HEME HALOPEROXIDASE FAMILY PROFILE DOMAIN-CONTAINING PROTEIN"/>
    <property type="match status" value="1"/>
</dbReference>
<evidence type="ECO:0000313" key="10">
    <source>
        <dbReference type="Proteomes" id="UP001056384"/>
    </source>
</evidence>
<evidence type="ECO:0000256" key="1">
    <source>
        <dbReference type="ARBA" id="ARBA00001970"/>
    </source>
</evidence>
<comment type="cofactor">
    <cofactor evidence="1">
        <name>heme b</name>
        <dbReference type="ChEBI" id="CHEBI:60344"/>
    </cofactor>
</comment>
<keyword evidence="2" id="KW-0575">Peroxidase</keyword>
<evidence type="ECO:0000256" key="7">
    <source>
        <dbReference type="ARBA" id="ARBA00025795"/>
    </source>
</evidence>
<dbReference type="PANTHER" id="PTHR33577">
    <property type="entry name" value="STERIGMATOCYSTIN BIOSYNTHESIS PEROXIDASE STCC-RELATED"/>
    <property type="match status" value="1"/>
</dbReference>
<name>A0A9Q9EN07_9PEZI</name>
<dbReference type="InterPro" id="IPR000028">
    <property type="entry name" value="Chloroperoxidase"/>
</dbReference>
<evidence type="ECO:0000256" key="2">
    <source>
        <dbReference type="ARBA" id="ARBA00022559"/>
    </source>
</evidence>
<dbReference type="Proteomes" id="UP001056384">
    <property type="component" value="Chromosome 7"/>
</dbReference>
<keyword evidence="10" id="KW-1185">Reference proteome</keyword>
<keyword evidence="4" id="KW-0479">Metal-binding</keyword>
<reference evidence="9" key="1">
    <citation type="submission" date="2022-06" db="EMBL/GenBank/DDBJ databases">
        <title>Complete genome sequences of two strains of the flax pathogen Septoria linicola.</title>
        <authorList>
            <person name="Lapalu N."/>
            <person name="Simon A."/>
            <person name="Demenou B."/>
            <person name="Paumier D."/>
            <person name="Guillot M.-P."/>
            <person name="Gout L."/>
            <person name="Valade R."/>
        </authorList>
    </citation>
    <scope>NUCLEOTIDE SEQUENCE</scope>
    <source>
        <strain evidence="9">SE15195</strain>
    </source>
</reference>
<feature type="domain" description="Heme haloperoxidase family profile" evidence="8">
    <location>
        <begin position="61"/>
        <end position="295"/>
    </location>
</feature>
<proteinExistence type="inferred from homology"/>
<dbReference type="Gene3D" id="1.10.489.10">
    <property type="entry name" value="Chloroperoxidase-like"/>
    <property type="match status" value="1"/>
</dbReference>
<keyword evidence="6" id="KW-0408">Iron</keyword>
<dbReference type="PROSITE" id="PS51405">
    <property type="entry name" value="HEME_HALOPEROXIDASE"/>
    <property type="match status" value="1"/>
</dbReference>
<evidence type="ECO:0000259" key="8">
    <source>
        <dbReference type="PROSITE" id="PS51405"/>
    </source>
</evidence>
<dbReference type="GO" id="GO:0046872">
    <property type="term" value="F:metal ion binding"/>
    <property type="evidence" value="ECO:0007669"/>
    <property type="project" value="UniProtKB-KW"/>
</dbReference>
<dbReference type="GO" id="GO:0004601">
    <property type="term" value="F:peroxidase activity"/>
    <property type="evidence" value="ECO:0007669"/>
    <property type="project" value="UniProtKB-KW"/>
</dbReference>
<evidence type="ECO:0000256" key="6">
    <source>
        <dbReference type="ARBA" id="ARBA00023004"/>
    </source>
</evidence>
<dbReference type="AlphaFoldDB" id="A0A9Q9EN07"/>
<gene>
    <name evidence="9" type="ORF">Slin15195_G083270</name>
</gene>
<comment type="similarity">
    <text evidence="7">Belongs to the chloroperoxidase family.</text>
</comment>
<evidence type="ECO:0000313" key="9">
    <source>
        <dbReference type="EMBL" id="USW55008.1"/>
    </source>
</evidence>
<accession>A0A9Q9EN07</accession>